<keyword evidence="10" id="KW-0862">Zinc</keyword>
<keyword evidence="19" id="KW-1185">Reference proteome</keyword>
<dbReference type="InterPro" id="IPR003960">
    <property type="entry name" value="ATPase_AAA_CS"/>
</dbReference>
<dbReference type="Gene3D" id="3.30.720.210">
    <property type="match status" value="2"/>
</dbReference>
<evidence type="ECO:0000256" key="1">
    <source>
        <dbReference type="ARBA" id="ARBA00001947"/>
    </source>
</evidence>
<evidence type="ECO:0000256" key="3">
    <source>
        <dbReference type="ARBA" id="ARBA00010044"/>
    </source>
</evidence>
<evidence type="ECO:0000256" key="9">
    <source>
        <dbReference type="ARBA" id="ARBA00022801"/>
    </source>
</evidence>
<evidence type="ECO:0000256" key="10">
    <source>
        <dbReference type="ARBA" id="ARBA00022833"/>
    </source>
</evidence>
<evidence type="ECO:0000256" key="7">
    <source>
        <dbReference type="ARBA" id="ARBA00022723"/>
    </source>
</evidence>
<dbReference type="GO" id="GO:0004222">
    <property type="term" value="F:metalloendopeptidase activity"/>
    <property type="evidence" value="ECO:0007669"/>
    <property type="project" value="InterPro"/>
</dbReference>
<keyword evidence="5" id="KW-0645">Protease</keyword>
<dbReference type="OrthoDB" id="440855at2759"/>
<dbReference type="HAMAP" id="MF_01458">
    <property type="entry name" value="FtsH"/>
    <property type="match status" value="1"/>
</dbReference>
<evidence type="ECO:0000256" key="16">
    <source>
        <dbReference type="SAM" id="MobiDB-lite"/>
    </source>
</evidence>
<evidence type="ECO:0000259" key="17">
    <source>
        <dbReference type="SMART" id="SM00382"/>
    </source>
</evidence>
<dbReference type="SMART" id="SM00382">
    <property type="entry name" value="AAA"/>
    <property type="match status" value="2"/>
</dbReference>
<keyword evidence="6" id="KW-0812">Transmembrane</keyword>
<dbReference type="EMBL" id="CAJNNV010024395">
    <property type="protein sequence ID" value="CAE8609734.1"/>
    <property type="molecule type" value="Genomic_DNA"/>
</dbReference>
<dbReference type="SUPFAM" id="SSF140990">
    <property type="entry name" value="FtsH protease domain-like"/>
    <property type="match status" value="2"/>
</dbReference>
<evidence type="ECO:0000256" key="8">
    <source>
        <dbReference type="ARBA" id="ARBA00022741"/>
    </source>
</evidence>
<comment type="cofactor">
    <cofactor evidence="1">
        <name>Zn(2+)</name>
        <dbReference type="ChEBI" id="CHEBI:29105"/>
    </cofactor>
</comment>
<comment type="similarity">
    <text evidence="3">In the C-terminal section; belongs to the peptidase M41 family.</text>
</comment>
<dbReference type="PROSITE" id="PS00674">
    <property type="entry name" value="AAA"/>
    <property type="match status" value="2"/>
</dbReference>
<dbReference type="InterPro" id="IPR041569">
    <property type="entry name" value="AAA_lid_3"/>
</dbReference>
<evidence type="ECO:0000256" key="13">
    <source>
        <dbReference type="ARBA" id="ARBA00023049"/>
    </source>
</evidence>
<organism evidence="18 19">
    <name type="scientific">Polarella glacialis</name>
    <name type="common">Dinoflagellate</name>
    <dbReference type="NCBI Taxonomy" id="89957"/>
    <lineage>
        <taxon>Eukaryota</taxon>
        <taxon>Sar</taxon>
        <taxon>Alveolata</taxon>
        <taxon>Dinophyceae</taxon>
        <taxon>Suessiales</taxon>
        <taxon>Suessiaceae</taxon>
        <taxon>Polarella</taxon>
    </lineage>
</organism>
<protein>
    <recommendedName>
        <fullName evidence="17">AAA+ ATPase domain-containing protein</fullName>
    </recommendedName>
</protein>
<evidence type="ECO:0000256" key="12">
    <source>
        <dbReference type="ARBA" id="ARBA00022989"/>
    </source>
</evidence>
<dbReference type="InterPro" id="IPR003593">
    <property type="entry name" value="AAA+_ATPase"/>
</dbReference>
<evidence type="ECO:0000256" key="4">
    <source>
        <dbReference type="ARBA" id="ARBA00010550"/>
    </source>
</evidence>
<dbReference type="InterPro" id="IPR027417">
    <property type="entry name" value="P-loop_NTPase"/>
</dbReference>
<dbReference type="FunFam" id="1.20.58.760:FF:000001">
    <property type="entry name" value="ATP-dependent zinc metalloprotease FtsH"/>
    <property type="match status" value="2"/>
</dbReference>
<dbReference type="GO" id="GO:0009535">
    <property type="term" value="C:chloroplast thylakoid membrane"/>
    <property type="evidence" value="ECO:0007669"/>
    <property type="project" value="TreeGrafter"/>
</dbReference>
<reference evidence="18" key="1">
    <citation type="submission" date="2021-02" db="EMBL/GenBank/DDBJ databases">
        <authorList>
            <person name="Dougan E. K."/>
            <person name="Rhodes N."/>
            <person name="Thang M."/>
            <person name="Chan C."/>
        </authorList>
    </citation>
    <scope>NUCLEOTIDE SEQUENCE</scope>
</reference>
<evidence type="ECO:0000256" key="15">
    <source>
        <dbReference type="ARBA" id="ARBA00023136"/>
    </source>
</evidence>
<comment type="subcellular location">
    <subcellularLocation>
        <location evidence="2">Membrane</location>
    </subcellularLocation>
</comment>
<dbReference type="InterPro" id="IPR000642">
    <property type="entry name" value="Peptidase_M41"/>
</dbReference>
<dbReference type="GO" id="GO:0008270">
    <property type="term" value="F:zinc ion binding"/>
    <property type="evidence" value="ECO:0007669"/>
    <property type="project" value="InterPro"/>
</dbReference>
<dbReference type="InterPro" id="IPR037219">
    <property type="entry name" value="Peptidase_M41-like"/>
</dbReference>
<dbReference type="GO" id="GO:0004176">
    <property type="term" value="F:ATP-dependent peptidase activity"/>
    <property type="evidence" value="ECO:0007669"/>
    <property type="project" value="InterPro"/>
</dbReference>
<feature type="region of interest" description="Disordered" evidence="16">
    <location>
        <begin position="919"/>
        <end position="953"/>
    </location>
</feature>
<accession>A0A813FA96</accession>
<keyword evidence="11" id="KW-0067">ATP-binding</keyword>
<evidence type="ECO:0000313" key="18">
    <source>
        <dbReference type="EMBL" id="CAE8609734.1"/>
    </source>
</evidence>
<dbReference type="GO" id="GO:0016887">
    <property type="term" value="F:ATP hydrolysis activity"/>
    <property type="evidence" value="ECO:0007669"/>
    <property type="project" value="InterPro"/>
</dbReference>
<comment type="similarity">
    <text evidence="4">In the N-terminal section; belongs to the AAA ATPase family.</text>
</comment>
<comment type="caution">
    <text evidence="18">The sequence shown here is derived from an EMBL/GenBank/DDBJ whole genome shotgun (WGS) entry which is preliminary data.</text>
</comment>
<feature type="domain" description="AAA+ ATPase" evidence="17">
    <location>
        <begin position="1114"/>
        <end position="1253"/>
    </location>
</feature>
<dbReference type="PANTHER" id="PTHR23076:SF139">
    <property type="entry name" value="ATP-DEPENDENT ZINC METALLOPROTEASE FTSH 2, CHLOROPLASTIC"/>
    <property type="match status" value="1"/>
</dbReference>
<keyword evidence="8" id="KW-0547">Nucleotide-binding</keyword>
<dbReference type="Gene3D" id="3.40.50.300">
    <property type="entry name" value="P-loop containing nucleotide triphosphate hydrolases"/>
    <property type="match status" value="2"/>
</dbReference>
<dbReference type="CDD" id="cd19501">
    <property type="entry name" value="RecA-like_FtsH"/>
    <property type="match status" value="2"/>
</dbReference>
<dbReference type="SUPFAM" id="SSF52540">
    <property type="entry name" value="P-loop containing nucleoside triphosphate hydrolases"/>
    <property type="match status" value="2"/>
</dbReference>
<feature type="compositionally biased region" description="Low complexity" evidence="16">
    <location>
        <begin position="931"/>
        <end position="950"/>
    </location>
</feature>
<dbReference type="Pfam" id="PF01434">
    <property type="entry name" value="Peptidase_M41"/>
    <property type="match status" value="2"/>
</dbReference>
<dbReference type="FunFam" id="3.40.50.300:FF:000001">
    <property type="entry name" value="ATP-dependent zinc metalloprotease FtsH"/>
    <property type="match status" value="2"/>
</dbReference>
<feature type="domain" description="AAA+ ATPase" evidence="17">
    <location>
        <begin position="401"/>
        <end position="540"/>
    </location>
</feature>
<dbReference type="Gene3D" id="1.10.8.60">
    <property type="match status" value="2"/>
</dbReference>
<evidence type="ECO:0000256" key="2">
    <source>
        <dbReference type="ARBA" id="ARBA00004370"/>
    </source>
</evidence>
<evidence type="ECO:0000256" key="14">
    <source>
        <dbReference type="ARBA" id="ARBA00023078"/>
    </source>
</evidence>
<keyword evidence="14" id="KW-0793">Thylakoid</keyword>
<dbReference type="GO" id="GO:0010304">
    <property type="term" value="P:PSII associated light-harvesting complex II catabolic process"/>
    <property type="evidence" value="ECO:0007669"/>
    <property type="project" value="UniProtKB-ARBA"/>
</dbReference>
<proteinExistence type="inferred from homology"/>
<dbReference type="GO" id="GO:0006508">
    <property type="term" value="P:proteolysis"/>
    <property type="evidence" value="ECO:0007669"/>
    <property type="project" value="UniProtKB-KW"/>
</dbReference>
<evidence type="ECO:0000256" key="11">
    <source>
        <dbReference type="ARBA" id="ARBA00022840"/>
    </source>
</evidence>
<dbReference type="Pfam" id="PF00004">
    <property type="entry name" value="AAA"/>
    <property type="match status" value="2"/>
</dbReference>
<name>A0A813FA96_POLGL</name>
<keyword evidence="9" id="KW-0378">Hydrolase</keyword>
<dbReference type="InterPro" id="IPR011546">
    <property type="entry name" value="Pept_M41_FtsH_extracell"/>
</dbReference>
<keyword evidence="13" id="KW-0482">Metalloprotease</keyword>
<evidence type="ECO:0000256" key="6">
    <source>
        <dbReference type="ARBA" id="ARBA00022692"/>
    </source>
</evidence>
<keyword evidence="15" id="KW-0472">Membrane</keyword>
<dbReference type="Proteomes" id="UP000654075">
    <property type="component" value="Unassembled WGS sequence"/>
</dbReference>
<evidence type="ECO:0000313" key="19">
    <source>
        <dbReference type="Proteomes" id="UP000654075"/>
    </source>
</evidence>
<dbReference type="InterPro" id="IPR005936">
    <property type="entry name" value="FtsH"/>
</dbReference>
<dbReference type="Pfam" id="PF17862">
    <property type="entry name" value="AAA_lid_3"/>
    <property type="match status" value="2"/>
</dbReference>
<dbReference type="InterPro" id="IPR003959">
    <property type="entry name" value="ATPase_AAA_core"/>
</dbReference>
<gene>
    <name evidence="18" type="ORF">PGLA1383_LOCUS27572</name>
</gene>
<keyword evidence="7" id="KW-0479">Metal-binding</keyword>
<dbReference type="Pfam" id="PF06480">
    <property type="entry name" value="FtsH_ext"/>
    <property type="match status" value="1"/>
</dbReference>
<keyword evidence="12" id="KW-1133">Transmembrane helix</keyword>
<dbReference type="FunFam" id="1.10.8.60:FF:000001">
    <property type="entry name" value="ATP-dependent zinc metalloprotease FtsH"/>
    <property type="match status" value="2"/>
</dbReference>
<dbReference type="NCBIfam" id="TIGR01241">
    <property type="entry name" value="FtsH_fam"/>
    <property type="match status" value="2"/>
</dbReference>
<dbReference type="GO" id="GO:0005524">
    <property type="term" value="F:ATP binding"/>
    <property type="evidence" value="ECO:0007669"/>
    <property type="project" value="UniProtKB-KW"/>
</dbReference>
<dbReference type="Gene3D" id="1.20.58.760">
    <property type="entry name" value="Peptidase M41"/>
    <property type="match status" value="2"/>
</dbReference>
<sequence length="1525" mass="159935">MPVMSKMSTSQGTRRPAALAASAGAVLALQSASSNSPVPAQLFVAGAVARTSPPAQLASGRAAGTSGASIGVQQEVVQAQSATGSAAVAAAALMATAVVASSSLTSRRGARRAAQQSAVALTALKQPSHGEETSAQVDALQEVMALAAQVMATAQCGQFTGDVASQLSARLAAVARSELARGGSVAAAASEALASQVLGQGTLGQQLRWAASTAASMLFAYAVTLSPANALEQGPVNYSDFLAQVQAGDVEMVQVQSDLLTAKYTSKDGSKREVNLVPNMTVQDALFNTLTEKKVDVVMQGANSQGGSPLDFLSRFAGPLAWVIAGCLLLFGGMGGAPGGMGGPGGNPFEMGKSKAKLIKDGDTKVKFADVAGCDGAKEELVEVVDFLKNTSRYADLGAKIPKGALLVGPPGTGKTLLAKAVAGEAGVPFYSVSAAEFVEVYAGIGASRVRDLFAEAKKSAPCIIFIDEIDAVGRQRSAGFGQGNDEREQTVNQLLTEMDGFEANNGVVVLAATNRADILDKALVRPGRFDRQIQVDPPDVAGRAAILRVHAKEKSFEASVDFEAIARQTPGMSGADLANLLNEGAIVAARQNKSEINQDDIFNALERIMIGLEKKDAVMTEKKRNLVAYHEAGHAVLGALMNDYDVVAKISIVPRGPAGGVTIFMPTEERLNSGLYSREFLENRMCVALGGRLAEEIINGKDNVTTGASNDFQQCTQVATSMVTQLGMSEVVGQRVIGGGGQGNPFMGRDMMGGGGAPPVSQSLKSTVDGEVKRMVQEQYERGMALLTANNYLLDKVAEKLLEQEKVDGQELMKLVNDAALVGKLVMNSSLPAMAAASYVGEKAEGKDDIVAAAFTSERRQPLRRPAELCTSELVATKLRGLANEASPAPLPQHVLRSVSTQVLVALMATAAPLVASADGEVPPAPPAPMVQQQQQQQQPAAVQPPAQQEQRVSGRVTYSRLLEFIGEDAVKKVDFYDQGRSAVALVSIGGREQQLSCDLPGASSGLIERLQAKNVQIDVHTPEKPNEFAKVLGDIAFPLLVIAGLLFFRGAGGGAGGGMPGMPQNKAKIVMQPDTGVKFSDVAGIDEAKQELTEVVDFLRAPERFVKVGAKIPKGVLLTGPPGTGKTLMAKALAGESGVPFIQASAAEFIEMFVGVGASRVRDIFKQAKEKAPCIVFIDEIDAIGRQRGAGMGGGNDEREQTLNQILTEMDGFEGNTGVIVVAATNRADVLDGALLRPGRFDRRVEVGLPDVRGREQILAVHAKNKKLADELTLADVARRTAGMSGADLENLMNESAILTARRNKTATTMDEINDATDRIIAGLEGRALSDNASKRLIAYHEAGHALVGTLLPYHDPVNKVTLVPRGQAKGLTWFTPSEDQSLVSANSLKARIAGALGGRAAERVVFGESQVTTGAGGDLQQVERIARAMVTQLGMSDVGCMALDDGGMMGPNYSEEVAAKVDAAIRELSDDGYKTALDIMTDYRACLDRLADELVETETLSGDRLRELVAEYTPVPPKLAAV</sequence>
<evidence type="ECO:0000256" key="5">
    <source>
        <dbReference type="ARBA" id="ARBA00022670"/>
    </source>
</evidence>
<dbReference type="PANTHER" id="PTHR23076">
    <property type="entry name" value="METALLOPROTEASE M41 FTSH"/>
    <property type="match status" value="1"/>
</dbReference>